<dbReference type="InterPro" id="IPR009080">
    <property type="entry name" value="tRNAsynth_Ia_anticodon-bd"/>
</dbReference>
<feature type="domain" description="Methionyl/Leucyl tRNA synthetase" evidence="9">
    <location>
        <begin position="313"/>
        <end position="481"/>
    </location>
</feature>
<evidence type="ECO:0000256" key="6">
    <source>
        <dbReference type="ARBA" id="ARBA00023146"/>
    </source>
</evidence>
<evidence type="ECO:0000256" key="5">
    <source>
        <dbReference type="ARBA" id="ARBA00022917"/>
    </source>
</evidence>
<keyword evidence="3 8" id="KW-0547">Nucleotide-binding</keyword>
<evidence type="ECO:0000313" key="10">
    <source>
        <dbReference type="EMBL" id="GKU24994.1"/>
    </source>
</evidence>
<dbReference type="PANTHER" id="PTHR45765:SF1">
    <property type="entry name" value="METHIONINE--TRNA LIGASE, CYTOPLASMIC"/>
    <property type="match status" value="1"/>
</dbReference>
<feature type="domain" description="Methionyl/Leucyl tRNA synthetase" evidence="9">
    <location>
        <begin position="16"/>
        <end position="251"/>
    </location>
</feature>
<comment type="catalytic activity">
    <reaction evidence="7">
        <text>tRNA(Met) + L-methionine + ATP = L-methionyl-tRNA(Met) + AMP + diphosphate</text>
        <dbReference type="Rhea" id="RHEA:13481"/>
        <dbReference type="Rhea" id="RHEA-COMP:9667"/>
        <dbReference type="Rhea" id="RHEA-COMP:9698"/>
        <dbReference type="ChEBI" id="CHEBI:30616"/>
        <dbReference type="ChEBI" id="CHEBI:33019"/>
        <dbReference type="ChEBI" id="CHEBI:57844"/>
        <dbReference type="ChEBI" id="CHEBI:78442"/>
        <dbReference type="ChEBI" id="CHEBI:78530"/>
        <dbReference type="ChEBI" id="CHEBI:456215"/>
        <dbReference type="EC" id="6.1.1.10"/>
    </reaction>
</comment>
<keyword evidence="11" id="KW-1185">Reference proteome</keyword>
<dbReference type="AlphaFoldDB" id="A0A9W5Y1T5"/>
<dbReference type="SUPFAM" id="SSF52374">
    <property type="entry name" value="Nucleotidylyl transferase"/>
    <property type="match status" value="1"/>
</dbReference>
<evidence type="ECO:0000256" key="8">
    <source>
        <dbReference type="RuleBase" id="RU363039"/>
    </source>
</evidence>
<evidence type="ECO:0000256" key="1">
    <source>
        <dbReference type="ARBA" id="ARBA00008258"/>
    </source>
</evidence>
<keyword evidence="4 8" id="KW-0067">ATP-binding</keyword>
<sequence length="663" mass="76975">MEKRKIERPIFPKKAVITSGMPYGNKELHFGHVGGVFVHADTFARFLRDRIGKENVIFVSGTDCYGSPISASYRKMVDENNYEGTIEDYVRENHEKQKEVLNKYEMELNLYAASALDRAGEIHKEVSASVFNKLYEGGYLVKLSSPQFYDPDKKVLLNGRQVIGKCPIEGCTSEKAYADECDLGHQFMPIELIDPKSTLSGKVPELRDVTNWYFKLDEYNRLLNEEVDYLRKNTNWRKYLLNTIEEFLKQPIIYVKRKQLEEVTDLEEKLPKHTIIDEPKKPSVSFVFENLDDRDKAREVFDKMGIRFRTGKTLVPFRLSGNVEWGIEVPEKEELKDLTFWVWPESLWAPVSFTKAYLESIGKDSEAWKEFWTGKDSKVYQFIGEDNIYFYGVAEMAMLMALLGIDKDDKVDWENVNIPHLIANNHLLFMDKKASSSGSIKPPMARGLLEYYTAEQLRMHFLSLGLVKKSVSFAPQAFMDDKDKQGPDTVLKDGNLLTNVFNRLVRSCFYTAQKYFDGTIPVGEISKEILEESNEAILTYEKHMYNHEFHIVTYVLDSYIRNMNKYWVNNMKQAESKEDNELRRQVLIDSFHAVRTAITLIHPIAPNGCEMVREYLNIDEKLWSWDYIFNPINALLGDPATHKLKYLEPRVDFFSKHESQISG</sequence>
<dbReference type="GO" id="GO:0006431">
    <property type="term" value="P:methionyl-tRNA aminoacylation"/>
    <property type="evidence" value="ECO:0007669"/>
    <property type="project" value="TreeGrafter"/>
</dbReference>
<accession>A0A9W5Y1T5</accession>
<dbReference type="GO" id="GO:0005524">
    <property type="term" value="F:ATP binding"/>
    <property type="evidence" value="ECO:0007669"/>
    <property type="project" value="UniProtKB-KW"/>
</dbReference>
<evidence type="ECO:0000256" key="3">
    <source>
        <dbReference type="ARBA" id="ARBA00022741"/>
    </source>
</evidence>
<dbReference type="Gene3D" id="2.20.28.20">
    <property type="entry name" value="Methionyl-tRNA synthetase, Zn-domain"/>
    <property type="match status" value="1"/>
</dbReference>
<dbReference type="InterPro" id="IPR023458">
    <property type="entry name" value="Met-tRNA_ligase_1"/>
</dbReference>
<organism evidence="10 11">
    <name type="scientific">Clostridium folliculivorans</name>
    <dbReference type="NCBI Taxonomy" id="2886038"/>
    <lineage>
        <taxon>Bacteria</taxon>
        <taxon>Bacillati</taxon>
        <taxon>Bacillota</taxon>
        <taxon>Clostridia</taxon>
        <taxon>Eubacteriales</taxon>
        <taxon>Clostridiaceae</taxon>
        <taxon>Clostridium</taxon>
    </lineage>
</organism>
<evidence type="ECO:0000256" key="7">
    <source>
        <dbReference type="ARBA" id="ARBA00047364"/>
    </source>
</evidence>
<proteinExistence type="inferred from homology"/>
<dbReference type="Pfam" id="PF09334">
    <property type="entry name" value="tRNA-synt_1g"/>
    <property type="match status" value="2"/>
</dbReference>
<keyword evidence="2 8" id="KW-0436">Ligase</keyword>
<dbReference type="GO" id="GO:0005829">
    <property type="term" value="C:cytosol"/>
    <property type="evidence" value="ECO:0007669"/>
    <property type="project" value="TreeGrafter"/>
</dbReference>
<dbReference type="Gene3D" id="3.40.50.620">
    <property type="entry name" value="HUPs"/>
    <property type="match status" value="2"/>
</dbReference>
<protein>
    <recommendedName>
        <fullName evidence="9">Methionyl/Leucyl tRNA synthetase domain-containing protein</fullName>
    </recommendedName>
</protein>
<keyword evidence="5 8" id="KW-0648">Protein biosynthesis</keyword>
<dbReference type="SUPFAM" id="SSF47323">
    <property type="entry name" value="Anticodon-binding domain of a subclass of class I aminoacyl-tRNA synthetases"/>
    <property type="match status" value="1"/>
</dbReference>
<dbReference type="EMBL" id="BQXY01000002">
    <property type="protein sequence ID" value="GKU24994.1"/>
    <property type="molecule type" value="Genomic_DNA"/>
</dbReference>
<dbReference type="InterPro" id="IPR014729">
    <property type="entry name" value="Rossmann-like_a/b/a_fold"/>
</dbReference>
<gene>
    <name evidence="10" type="ORF">CFOLD11_18200</name>
</gene>
<name>A0A9W5Y1T5_9CLOT</name>
<dbReference type="InterPro" id="IPR015413">
    <property type="entry name" value="Methionyl/Leucyl_tRNA_Synth"/>
</dbReference>
<evidence type="ECO:0000256" key="2">
    <source>
        <dbReference type="ARBA" id="ARBA00022598"/>
    </source>
</evidence>
<comment type="similarity">
    <text evidence="1">Belongs to the class-I aminoacyl-tRNA synthetase family. MetG type 1 subfamily.</text>
</comment>
<dbReference type="GO" id="GO:0004825">
    <property type="term" value="F:methionine-tRNA ligase activity"/>
    <property type="evidence" value="ECO:0007669"/>
    <property type="project" value="UniProtKB-EC"/>
</dbReference>
<comment type="caution">
    <text evidence="10">The sequence shown here is derived from an EMBL/GenBank/DDBJ whole genome shotgun (WGS) entry which is preliminary data.</text>
</comment>
<reference evidence="10" key="1">
    <citation type="journal article" date="2023" name="Int. J. Syst. Evol. Microbiol.">
        <title>&lt;i&gt;Clostridium folliculivorans&lt;/i&gt; sp. nov., isolated from soil samples of an organic paddy in Japan.</title>
        <authorList>
            <person name="Tazawa J."/>
            <person name="Kobayashi H."/>
            <person name="Tanizawa Y."/>
            <person name="Uchino A."/>
            <person name="Tanaka F."/>
            <person name="Urashima Y."/>
            <person name="Miura S."/>
            <person name="Sakamoto M."/>
            <person name="Ohkuma M."/>
            <person name="Tohno M."/>
        </authorList>
    </citation>
    <scope>NUCLEOTIDE SEQUENCE</scope>
    <source>
        <strain evidence="10">D1-1</strain>
    </source>
</reference>
<evidence type="ECO:0000313" key="11">
    <source>
        <dbReference type="Proteomes" id="UP001057868"/>
    </source>
</evidence>
<keyword evidence="6 8" id="KW-0030">Aminoacyl-tRNA synthetase</keyword>
<dbReference type="InterPro" id="IPR029038">
    <property type="entry name" value="MetRS_Zn"/>
</dbReference>
<evidence type="ECO:0000256" key="4">
    <source>
        <dbReference type="ARBA" id="ARBA00022840"/>
    </source>
</evidence>
<dbReference type="RefSeq" id="WP_261851966.1">
    <property type="nucleotide sequence ID" value="NZ_BQXY01000002.1"/>
</dbReference>
<dbReference type="Proteomes" id="UP001057868">
    <property type="component" value="Unassembled WGS sequence"/>
</dbReference>
<evidence type="ECO:0000259" key="9">
    <source>
        <dbReference type="Pfam" id="PF09334"/>
    </source>
</evidence>
<dbReference type="PANTHER" id="PTHR45765">
    <property type="entry name" value="METHIONINE--TRNA LIGASE"/>
    <property type="match status" value="1"/>
</dbReference>
<dbReference type="Gene3D" id="1.10.730.10">
    <property type="entry name" value="Isoleucyl-tRNA Synthetase, Domain 1"/>
    <property type="match status" value="1"/>
</dbReference>